<feature type="domain" description="GP-PDE" evidence="2">
    <location>
        <begin position="46"/>
        <end position="286"/>
    </location>
</feature>
<proteinExistence type="predicted"/>
<organism evidence="3 4">
    <name type="scientific">Mumia zhuanghuii</name>
    <dbReference type="NCBI Taxonomy" id="2585211"/>
    <lineage>
        <taxon>Bacteria</taxon>
        <taxon>Bacillati</taxon>
        <taxon>Actinomycetota</taxon>
        <taxon>Actinomycetes</taxon>
        <taxon>Propionibacteriales</taxon>
        <taxon>Nocardioidaceae</taxon>
        <taxon>Mumia</taxon>
    </lineage>
</organism>
<accession>A0A5Q6S3Z5</accession>
<dbReference type="PROSITE" id="PS51704">
    <property type="entry name" value="GP_PDE"/>
    <property type="match status" value="1"/>
</dbReference>
<dbReference type="GO" id="GO:0008081">
    <property type="term" value="F:phosphoric diester hydrolase activity"/>
    <property type="evidence" value="ECO:0007669"/>
    <property type="project" value="InterPro"/>
</dbReference>
<evidence type="ECO:0000313" key="3">
    <source>
        <dbReference type="EMBL" id="KAA1425097.1"/>
    </source>
</evidence>
<feature type="compositionally biased region" description="Polar residues" evidence="1">
    <location>
        <begin position="8"/>
        <end position="40"/>
    </location>
</feature>
<comment type="caution">
    <text evidence="3">The sequence shown here is derived from an EMBL/GenBank/DDBJ whole genome shotgun (WGS) entry which is preliminary data.</text>
</comment>
<dbReference type="Gene3D" id="3.20.20.190">
    <property type="entry name" value="Phosphatidylinositol (PI) phosphodiesterase"/>
    <property type="match status" value="1"/>
</dbReference>
<protein>
    <submittedName>
        <fullName evidence="3">Glycerophosphodiester phosphodiesterase</fullName>
    </submittedName>
</protein>
<feature type="region of interest" description="Disordered" evidence="1">
    <location>
        <begin position="1"/>
        <end position="40"/>
    </location>
</feature>
<gene>
    <name evidence="3" type="ORF">FE697_004240</name>
</gene>
<dbReference type="InterPro" id="IPR017946">
    <property type="entry name" value="PLC-like_Pdiesterase_TIM-brl"/>
</dbReference>
<dbReference type="Pfam" id="PF03009">
    <property type="entry name" value="GDPD"/>
    <property type="match status" value="1"/>
</dbReference>
<dbReference type="Proteomes" id="UP000307768">
    <property type="component" value="Unassembled WGS sequence"/>
</dbReference>
<name>A0A5Q6S3Z5_9ACTN</name>
<dbReference type="AlphaFoldDB" id="A0A5Q6S3Z5"/>
<evidence type="ECO:0000256" key="1">
    <source>
        <dbReference type="SAM" id="MobiDB-lite"/>
    </source>
</evidence>
<dbReference type="InterPro" id="IPR030395">
    <property type="entry name" value="GP_PDE_dom"/>
</dbReference>
<evidence type="ECO:0000313" key="4">
    <source>
        <dbReference type="Proteomes" id="UP000307768"/>
    </source>
</evidence>
<dbReference type="PANTHER" id="PTHR46211:SF1">
    <property type="entry name" value="GLYCEROPHOSPHODIESTER PHOSPHODIESTERASE, CYTOPLASMIC"/>
    <property type="match status" value="1"/>
</dbReference>
<dbReference type="OrthoDB" id="9758957at2"/>
<reference evidence="3 4" key="1">
    <citation type="submission" date="2019-09" db="EMBL/GenBank/DDBJ databases">
        <title>Mumia zhuanghuii sp. nov. isolated from the intestinal contents of plateau pika (Ochotona curzoniae) in the Qinghai-Tibet plateau of China.</title>
        <authorList>
            <person name="Tian Z."/>
        </authorList>
    </citation>
    <scope>NUCLEOTIDE SEQUENCE [LARGE SCALE GENOMIC DNA]</scope>
    <source>
        <strain evidence="4">350</strain>
    </source>
</reference>
<dbReference type="SUPFAM" id="SSF51695">
    <property type="entry name" value="PLC-like phosphodiesterases"/>
    <property type="match status" value="1"/>
</dbReference>
<evidence type="ECO:0000259" key="2">
    <source>
        <dbReference type="PROSITE" id="PS51704"/>
    </source>
</evidence>
<dbReference type="GO" id="GO:0006629">
    <property type="term" value="P:lipid metabolic process"/>
    <property type="evidence" value="ECO:0007669"/>
    <property type="project" value="InterPro"/>
</dbReference>
<sequence>MFAYSGRLSEQSQGPFTSRTPASRRASTTAGDARSMNDQLTTMRRPRVVAHRGANDVAPENTLAAVRAAVTIGVDAVEVDVQCTRDGVPVVLHDATLARTTDIARRYPHRAHDPVSTFTYAEIRQLDAGSWRDDAFAGEPVPTLEQVLDALRATGVGLLLEIKHPETQPRLVDAVADVLACFSPGVAVTAQSFDAASLHAFGRLLPEVPRGLLVHHAPRQPVLEAWVSAVNPWYGTVSSSYVRRAQLVGLETYVWTANARAAILRAADAGVEGIITDRPQRALDLLRATRRKTSIR</sequence>
<dbReference type="PANTHER" id="PTHR46211">
    <property type="entry name" value="GLYCEROPHOSPHORYL DIESTER PHOSPHODIESTERASE"/>
    <property type="match status" value="1"/>
</dbReference>
<dbReference type="EMBL" id="VDFQ02000001">
    <property type="protein sequence ID" value="KAA1425097.1"/>
    <property type="molecule type" value="Genomic_DNA"/>
</dbReference>